<name>A0AAD7MDH1_9AGAR</name>
<gene>
    <name evidence="1" type="ORF">B0H16DRAFT_1814765</name>
</gene>
<dbReference type="EMBL" id="JARKIB010000374">
    <property type="protein sequence ID" value="KAJ7712230.1"/>
    <property type="molecule type" value="Genomic_DNA"/>
</dbReference>
<sequence>MHRCLQIPELVRIIASDLIKRDLAILACTCKAFKDPALDGLWRTQLNVTNLMKCMPAGTWQAVDVDGILTLKLSRELVASDWERVLEYGKRVRVLTCEDPPADEDGDPLGPTLVEVYAAVSRRVAAECLLPNLRHLSWQHHRIPLVPQLLLGSWITSVNLGPRPRGVRMLQHVGQLKTLEAMELVLNPDIMEAEIPDGTLFPDLRSAKVETEEVSELIAFMRTWSSRQLRFFSAEIVNNLKVAEVEGLYRVLAAYAHGQLSKVEVHFVYSYFLGFHDDWQERLTTDVHAGPFFRWLYPLTSLKELAITVPFGYNLGDDDISAMALSWPTLEKLVLSSCLNHRSGCTLLALSTLARHCHNLSAVEITLDASSVPTLPIYPQLAQEKLVVLDIGFSTICDAPAVAAFISSVFSKLRKIKSSWAQEDTATRWIQVNQILRS</sequence>
<accession>A0AAD7MDH1</accession>
<dbReference type="SUPFAM" id="SSF52047">
    <property type="entry name" value="RNI-like"/>
    <property type="match status" value="1"/>
</dbReference>
<organism evidence="1 2">
    <name type="scientific">Mycena metata</name>
    <dbReference type="NCBI Taxonomy" id="1033252"/>
    <lineage>
        <taxon>Eukaryota</taxon>
        <taxon>Fungi</taxon>
        <taxon>Dikarya</taxon>
        <taxon>Basidiomycota</taxon>
        <taxon>Agaricomycotina</taxon>
        <taxon>Agaricomycetes</taxon>
        <taxon>Agaricomycetidae</taxon>
        <taxon>Agaricales</taxon>
        <taxon>Marasmiineae</taxon>
        <taxon>Mycenaceae</taxon>
        <taxon>Mycena</taxon>
    </lineage>
</organism>
<evidence type="ECO:0000313" key="1">
    <source>
        <dbReference type="EMBL" id="KAJ7712230.1"/>
    </source>
</evidence>
<protein>
    <recommendedName>
        <fullName evidence="3">F-box domain-containing protein</fullName>
    </recommendedName>
</protein>
<dbReference type="InterPro" id="IPR032675">
    <property type="entry name" value="LRR_dom_sf"/>
</dbReference>
<evidence type="ECO:0000313" key="2">
    <source>
        <dbReference type="Proteomes" id="UP001215598"/>
    </source>
</evidence>
<dbReference type="Gene3D" id="3.80.10.10">
    <property type="entry name" value="Ribonuclease Inhibitor"/>
    <property type="match status" value="1"/>
</dbReference>
<dbReference type="Proteomes" id="UP001215598">
    <property type="component" value="Unassembled WGS sequence"/>
</dbReference>
<reference evidence="1" key="1">
    <citation type="submission" date="2023-03" db="EMBL/GenBank/DDBJ databases">
        <title>Massive genome expansion in bonnet fungi (Mycena s.s.) driven by repeated elements and novel gene families across ecological guilds.</title>
        <authorList>
            <consortium name="Lawrence Berkeley National Laboratory"/>
            <person name="Harder C.B."/>
            <person name="Miyauchi S."/>
            <person name="Viragh M."/>
            <person name="Kuo A."/>
            <person name="Thoen E."/>
            <person name="Andreopoulos B."/>
            <person name="Lu D."/>
            <person name="Skrede I."/>
            <person name="Drula E."/>
            <person name="Henrissat B."/>
            <person name="Morin E."/>
            <person name="Kohler A."/>
            <person name="Barry K."/>
            <person name="LaButti K."/>
            <person name="Morin E."/>
            <person name="Salamov A."/>
            <person name="Lipzen A."/>
            <person name="Mereny Z."/>
            <person name="Hegedus B."/>
            <person name="Baldrian P."/>
            <person name="Stursova M."/>
            <person name="Weitz H."/>
            <person name="Taylor A."/>
            <person name="Grigoriev I.V."/>
            <person name="Nagy L.G."/>
            <person name="Martin F."/>
            <person name="Kauserud H."/>
        </authorList>
    </citation>
    <scope>NUCLEOTIDE SEQUENCE</scope>
    <source>
        <strain evidence="1">CBHHK182m</strain>
    </source>
</reference>
<dbReference type="AlphaFoldDB" id="A0AAD7MDH1"/>
<proteinExistence type="predicted"/>
<evidence type="ECO:0008006" key="3">
    <source>
        <dbReference type="Google" id="ProtNLM"/>
    </source>
</evidence>
<keyword evidence="2" id="KW-1185">Reference proteome</keyword>
<comment type="caution">
    <text evidence="1">The sequence shown here is derived from an EMBL/GenBank/DDBJ whole genome shotgun (WGS) entry which is preliminary data.</text>
</comment>